<comment type="caution">
    <text evidence="1">The sequence shown here is derived from an EMBL/GenBank/DDBJ whole genome shotgun (WGS) entry which is preliminary data.</text>
</comment>
<accession>A0ABQ1JVY7</accession>
<organism evidence="1 2">
    <name type="scientific">Henriciella pelagia</name>
    <dbReference type="NCBI Taxonomy" id="1977912"/>
    <lineage>
        <taxon>Bacteria</taxon>
        <taxon>Pseudomonadati</taxon>
        <taxon>Pseudomonadota</taxon>
        <taxon>Alphaproteobacteria</taxon>
        <taxon>Hyphomonadales</taxon>
        <taxon>Hyphomonadaceae</taxon>
        <taxon>Henriciella</taxon>
    </lineage>
</organism>
<protein>
    <submittedName>
        <fullName evidence="1">Uncharacterized protein</fullName>
    </submittedName>
</protein>
<gene>
    <name evidence="1" type="ORF">GCM10011503_28880</name>
</gene>
<evidence type="ECO:0000313" key="1">
    <source>
        <dbReference type="EMBL" id="GGB78291.1"/>
    </source>
</evidence>
<dbReference type="EMBL" id="BMKF01000002">
    <property type="protein sequence ID" value="GGB78291.1"/>
    <property type="molecule type" value="Genomic_DNA"/>
</dbReference>
<reference evidence="2" key="1">
    <citation type="journal article" date="2019" name="Int. J. Syst. Evol. Microbiol.">
        <title>The Global Catalogue of Microorganisms (GCM) 10K type strain sequencing project: providing services to taxonomists for standard genome sequencing and annotation.</title>
        <authorList>
            <consortium name="The Broad Institute Genomics Platform"/>
            <consortium name="The Broad Institute Genome Sequencing Center for Infectious Disease"/>
            <person name="Wu L."/>
            <person name="Ma J."/>
        </authorList>
    </citation>
    <scope>NUCLEOTIDE SEQUENCE [LARGE SCALE GENOMIC DNA]</scope>
    <source>
        <strain evidence="2">CGMCC 1.15928</strain>
    </source>
</reference>
<dbReference type="RefSeq" id="WP_143434561.1">
    <property type="nucleotide sequence ID" value="NZ_BMKF01000002.1"/>
</dbReference>
<evidence type="ECO:0000313" key="2">
    <source>
        <dbReference type="Proteomes" id="UP000628854"/>
    </source>
</evidence>
<dbReference type="Proteomes" id="UP000628854">
    <property type="component" value="Unassembled WGS sequence"/>
</dbReference>
<sequence length="230" mass="26496">MPNMSGSAAEMPVSYAFPEAIELQRRTDTPPPGAWHEPMESRYEFRCWPNNCQTDEMTKFFASWDRVDDSRRTDTYIFRKGCCDLLMKLRDQTHFQVKRKLGQRGQIDLWGLQFSSAMPLQDDVRRWLSNACEFSPFNKGKWSQSAHAFLCQVSIEPEWDFLPVSKSRSRFRKGKLTGEVTLVSTRGCSMHSVAVESEDALVLEECISAEPFAGLANRDYGAALREYLRR</sequence>
<name>A0ABQ1JVY7_9PROT</name>
<keyword evidence="2" id="KW-1185">Reference proteome</keyword>
<proteinExistence type="predicted"/>